<dbReference type="PANTHER" id="PTHR46623">
    <property type="entry name" value="CARBOXYMETHYLENEBUTENOLIDASE-RELATED"/>
    <property type="match status" value="1"/>
</dbReference>
<sequence>MQQKEPPASRHVRINALDGSGSFNAYLAVPASGSGPGLVLAQEIFGVNATMREVADYYAEEGYVVLVPDLFWRQQPDVELGYTPADWERAFGFYKGFDEALGVQDIQACLNALRQRPDVTDGKAGVLGFCLGGKLAYLAACRTDADAVVGYYGVGIEAALDEAERIRCPLTLHVAELDAFCPPEARQRIVQALGGRPGVAVHVYPGVDHAFARKGGDHFHRASALMAHERSIATLKSAIGPHFDLAALWDKHCEYEFATRNVDDTMATMVAEPYVNHIPTMTGGVGFSNLHAFYTNHFVNSNPPDTSLTPISRTVGASQVVDEMLFCFTHTTEIPWMLPGVRPTGRRVEIPLLAVVKFRGDKLYHEHIYWDQASVLVQVGLLDPALLPVAGVETARKLLDETLPSNELLNKR</sequence>
<evidence type="ECO:0000259" key="2">
    <source>
        <dbReference type="Pfam" id="PF12680"/>
    </source>
</evidence>
<dbReference type="Pfam" id="PF01738">
    <property type="entry name" value="DLH"/>
    <property type="match status" value="1"/>
</dbReference>
<name>A0A7T2S8U2_DELAC</name>
<accession>A0A7T2S8U2</accession>
<keyword evidence="3" id="KW-0378">Hydrolase</keyword>
<dbReference type="SUPFAM" id="SSF54427">
    <property type="entry name" value="NTF2-like"/>
    <property type="match status" value="1"/>
</dbReference>
<organism evidence="3 4">
    <name type="scientific">Delftia acidovorans</name>
    <name type="common">Pseudomonas acidovorans</name>
    <name type="synonym">Comamonas acidovorans</name>
    <dbReference type="NCBI Taxonomy" id="80866"/>
    <lineage>
        <taxon>Bacteria</taxon>
        <taxon>Pseudomonadati</taxon>
        <taxon>Pseudomonadota</taxon>
        <taxon>Betaproteobacteria</taxon>
        <taxon>Burkholderiales</taxon>
        <taxon>Comamonadaceae</taxon>
        <taxon>Delftia</taxon>
    </lineage>
</organism>
<dbReference type="InterPro" id="IPR029058">
    <property type="entry name" value="AB_hydrolase_fold"/>
</dbReference>
<dbReference type="GO" id="GO:0016787">
    <property type="term" value="F:hydrolase activity"/>
    <property type="evidence" value="ECO:0007669"/>
    <property type="project" value="UniProtKB-KW"/>
</dbReference>
<dbReference type="InterPro" id="IPR002925">
    <property type="entry name" value="Dienelactn_hydro"/>
</dbReference>
<dbReference type="EMBL" id="CP065668">
    <property type="protein sequence ID" value="QPS11044.1"/>
    <property type="molecule type" value="Genomic_DNA"/>
</dbReference>
<dbReference type="Proteomes" id="UP000594778">
    <property type="component" value="Chromosome"/>
</dbReference>
<reference evidence="3 4" key="1">
    <citation type="submission" date="2020-12" db="EMBL/GenBank/DDBJ databases">
        <title>FDA dAtabase for Regulatory Grade micrObial Sequences (FDA-ARGOS): Supporting development and validation of Infectious Disease Dx tests.</title>
        <authorList>
            <person name="Sproer C."/>
            <person name="Gronow S."/>
            <person name="Severitt S."/>
            <person name="Schroder I."/>
            <person name="Tallon L."/>
            <person name="Sadzewicz L."/>
            <person name="Zhao X."/>
            <person name="Boylan J."/>
            <person name="Ott S."/>
            <person name="Bowen H."/>
            <person name="Vavikolanu K."/>
            <person name="Mehta A."/>
            <person name="Aluvathingal J."/>
            <person name="Nadendla S."/>
            <person name="Lowell S."/>
            <person name="Myers T."/>
            <person name="Yan Y."/>
            <person name="Sichtig H."/>
        </authorList>
    </citation>
    <scope>NUCLEOTIDE SEQUENCE [LARGE SCALE GENOMIC DNA]</scope>
    <source>
        <strain evidence="3 4">FDAARGOS_909</strain>
    </source>
</reference>
<dbReference type="AlphaFoldDB" id="A0A7T2S8U2"/>
<dbReference type="InterPro" id="IPR051049">
    <property type="entry name" value="Dienelactone_hydrolase-like"/>
</dbReference>
<dbReference type="Gene3D" id="3.10.450.50">
    <property type="match status" value="1"/>
</dbReference>
<dbReference type="PANTHER" id="PTHR46623:SF6">
    <property type="entry name" value="ALPHA_BETA-HYDROLASES SUPERFAMILY PROTEIN"/>
    <property type="match status" value="1"/>
</dbReference>
<evidence type="ECO:0000313" key="4">
    <source>
        <dbReference type="Proteomes" id="UP000594778"/>
    </source>
</evidence>
<evidence type="ECO:0000313" key="3">
    <source>
        <dbReference type="EMBL" id="QPS11044.1"/>
    </source>
</evidence>
<gene>
    <name evidence="3" type="ORF">I6G66_14045</name>
</gene>
<dbReference type="InterPro" id="IPR037401">
    <property type="entry name" value="SnoaL-like"/>
</dbReference>
<dbReference type="SUPFAM" id="SSF53474">
    <property type="entry name" value="alpha/beta-Hydrolases"/>
    <property type="match status" value="1"/>
</dbReference>
<dbReference type="RefSeq" id="WP_183019147.1">
    <property type="nucleotide sequence ID" value="NZ_CP065668.1"/>
</dbReference>
<protein>
    <submittedName>
        <fullName evidence="3">Dienelactone hydrolase family protein</fullName>
    </submittedName>
</protein>
<feature type="domain" description="SnoaL-like" evidence="2">
    <location>
        <begin position="256"/>
        <end position="364"/>
    </location>
</feature>
<proteinExistence type="predicted"/>
<evidence type="ECO:0000259" key="1">
    <source>
        <dbReference type="Pfam" id="PF01738"/>
    </source>
</evidence>
<dbReference type="InterPro" id="IPR032710">
    <property type="entry name" value="NTF2-like_dom_sf"/>
</dbReference>
<dbReference type="Pfam" id="PF12680">
    <property type="entry name" value="SnoaL_2"/>
    <property type="match status" value="1"/>
</dbReference>
<feature type="domain" description="Dienelactone hydrolase" evidence="1">
    <location>
        <begin position="23"/>
        <end position="237"/>
    </location>
</feature>
<dbReference type="Gene3D" id="3.40.50.1820">
    <property type="entry name" value="alpha/beta hydrolase"/>
    <property type="match status" value="1"/>
</dbReference>